<dbReference type="InterPro" id="IPR011042">
    <property type="entry name" value="6-blade_b-propeller_TolB-like"/>
</dbReference>
<protein>
    <submittedName>
        <fullName evidence="1">Strictosidine synthase</fullName>
    </submittedName>
</protein>
<dbReference type="OrthoDB" id="8872498at2"/>
<name>A0A2U2DG11_9HYPH</name>
<dbReference type="GO" id="GO:0016787">
    <property type="term" value="F:hydrolase activity"/>
    <property type="evidence" value="ECO:0007669"/>
    <property type="project" value="TreeGrafter"/>
</dbReference>
<dbReference type="SUPFAM" id="SSF63829">
    <property type="entry name" value="Calcium-dependent phosphotriesterase"/>
    <property type="match status" value="1"/>
</dbReference>
<comment type="caution">
    <text evidence="1">The sequence shown here is derived from an EMBL/GenBank/DDBJ whole genome shotgun (WGS) entry which is preliminary data.</text>
</comment>
<sequence>MKGVLRSIVQRLTGGSGEYSITVPVMDGALKPNNYLDRLPAVGTLEEPDNLVSDGVTAYLTSGPTLYRVDQLGAMTATARETAPVTCLALSPSGALAIGLATGGLRILGGRHDGKVFGIDDKVRIGAPTAAVFADDDTLVVCNGSAVNPATEWRRDLLGLGRTGSVVKVDLASGAASTMADRLAWPSGISLAGGGTVVVSEAWHHRLIGLRLDGTAERVALADLPAYPGRIAAAAGGGYWLSLFAVRSQLQEFVLREPRYRREMMASIDPKYWIAPSLSSGKSFKEPLQAGGVIRLGIHKPWAPTRSYGLVARLDEQLQPVWSAHSRADGERHGITSVAELAGRALITARGSNELLAMDHTELEEPLDLHIQTEAAQ</sequence>
<keyword evidence="2" id="KW-1185">Reference proteome</keyword>
<dbReference type="Gene3D" id="2.120.10.30">
    <property type="entry name" value="TolB, C-terminal domain"/>
    <property type="match status" value="1"/>
</dbReference>
<dbReference type="EMBL" id="QFBC01000031">
    <property type="protein sequence ID" value="PWE52208.1"/>
    <property type="molecule type" value="Genomic_DNA"/>
</dbReference>
<dbReference type="AlphaFoldDB" id="A0A2U2DG11"/>
<evidence type="ECO:0000313" key="2">
    <source>
        <dbReference type="Proteomes" id="UP000245252"/>
    </source>
</evidence>
<reference evidence="1 2" key="1">
    <citation type="submission" date="2018-05" db="EMBL/GenBank/DDBJ databases">
        <title>The draft genome of strain NS-104.</title>
        <authorList>
            <person name="Hang P."/>
            <person name="Jiang J."/>
        </authorList>
    </citation>
    <scope>NUCLEOTIDE SEQUENCE [LARGE SCALE GENOMIC DNA]</scope>
    <source>
        <strain evidence="1 2">NS-104</strain>
    </source>
</reference>
<proteinExistence type="predicted"/>
<evidence type="ECO:0000313" key="1">
    <source>
        <dbReference type="EMBL" id="PWE52208.1"/>
    </source>
</evidence>
<dbReference type="Proteomes" id="UP000245252">
    <property type="component" value="Unassembled WGS sequence"/>
</dbReference>
<gene>
    <name evidence="1" type="ORF">DEM27_32265</name>
</gene>
<organism evidence="1 2">
    <name type="scientific">Metarhizobium album</name>
    <dbReference type="NCBI Taxonomy" id="2182425"/>
    <lineage>
        <taxon>Bacteria</taxon>
        <taxon>Pseudomonadati</taxon>
        <taxon>Pseudomonadota</taxon>
        <taxon>Alphaproteobacteria</taxon>
        <taxon>Hyphomicrobiales</taxon>
        <taxon>Rhizobiaceae</taxon>
        <taxon>Metarhizobium</taxon>
    </lineage>
</organism>
<accession>A0A2U2DG11</accession>
<dbReference type="PANTHER" id="PTHR10426:SF88">
    <property type="entry name" value="ADIPOCYTE PLASMA MEMBRANE-ASSOCIATED PROTEIN HEMOMUCIN-RELATED"/>
    <property type="match status" value="1"/>
</dbReference>
<dbReference type="PANTHER" id="PTHR10426">
    <property type="entry name" value="STRICTOSIDINE SYNTHASE-RELATED"/>
    <property type="match status" value="1"/>
</dbReference>
<dbReference type="RefSeq" id="WP_109462328.1">
    <property type="nucleotide sequence ID" value="NZ_QFBC01000031.1"/>
</dbReference>